<accession>A0A540LX92</accession>
<sequence>MGSVKRNRPDEPEKSFFRSEFEWVRGPKLGSGGFGSVYLATVKKPKLGCEGFPTVMAVKTFSEWSEQATESSYLYLFRDCPYVIGSYGKNLTIGDDGYVKYNVFLEYADGGTIGDLIKKSGGSGLCESDVRNYTKAILSGLEYIHESGYVHCDLKPENILLVTSSSGFVPKIGDFGLAKTAMQKLTCQGTSMYLSPEAVCCRVQEQPSDIWALGCVVLRMLMGRQPWEAKHGSKLDEPEPLVASKVPNIPAWLSDDAKDFLGKCLVRDPFERSTAAELLNHQFVTKLDVVGKVEPVEEVASESSSEQYGSFIPLESWNSEEAEDFGPILPVALLNPRPVIPSTVYQRAST</sequence>
<dbReference type="PROSITE" id="PS50011">
    <property type="entry name" value="PROTEIN_KINASE_DOM"/>
    <property type="match status" value="1"/>
</dbReference>
<evidence type="ECO:0000256" key="6">
    <source>
        <dbReference type="RuleBase" id="RU000304"/>
    </source>
</evidence>
<dbReference type="InterPro" id="IPR052751">
    <property type="entry name" value="Plant_MAPKKK"/>
</dbReference>
<keyword evidence="2 5" id="KW-0547">Nucleotide-binding</keyword>
<dbReference type="PANTHER" id="PTHR48011:SF56">
    <property type="entry name" value="PROTEIN KINASE DOMAIN-CONTAINING PROTEIN"/>
    <property type="match status" value="1"/>
</dbReference>
<dbReference type="STRING" id="106549.A0A540LX92"/>
<evidence type="ECO:0000313" key="9">
    <source>
        <dbReference type="Proteomes" id="UP000315295"/>
    </source>
</evidence>
<proteinExistence type="inferred from homology"/>
<evidence type="ECO:0000256" key="5">
    <source>
        <dbReference type="PROSITE-ProRule" id="PRU10141"/>
    </source>
</evidence>
<dbReference type="PROSITE" id="PS00108">
    <property type="entry name" value="PROTEIN_KINASE_ST"/>
    <property type="match status" value="1"/>
</dbReference>
<dbReference type="InterPro" id="IPR008271">
    <property type="entry name" value="Ser/Thr_kinase_AS"/>
</dbReference>
<dbReference type="InterPro" id="IPR017441">
    <property type="entry name" value="Protein_kinase_ATP_BS"/>
</dbReference>
<keyword evidence="6" id="KW-0723">Serine/threonine-protein kinase</keyword>
<dbReference type="Gene3D" id="1.10.510.10">
    <property type="entry name" value="Transferase(Phosphotransferase) domain 1"/>
    <property type="match status" value="1"/>
</dbReference>
<dbReference type="InterPro" id="IPR000719">
    <property type="entry name" value="Prot_kinase_dom"/>
</dbReference>
<protein>
    <recommendedName>
        <fullName evidence="7">Protein kinase domain-containing protein</fullName>
    </recommendedName>
</protein>
<feature type="binding site" evidence="5">
    <location>
        <position position="59"/>
    </location>
    <ligand>
        <name>ATP</name>
        <dbReference type="ChEBI" id="CHEBI:30616"/>
    </ligand>
</feature>
<evidence type="ECO:0000256" key="3">
    <source>
        <dbReference type="ARBA" id="ARBA00022777"/>
    </source>
</evidence>
<dbReference type="Proteomes" id="UP000315295">
    <property type="component" value="Unassembled WGS sequence"/>
</dbReference>
<evidence type="ECO:0000313" key="8">
    <source>
        <dbReference type="EMBL" id="TQD91006.1"/>
    </source>
</evidence>
<keyword evidence="4 5" id="KW-0067">ATP-binding</keyword>
<dbReference type="PROSITE" id="PS00107">
    <property type="entry name" value="PROTEIN_KINASE_ATP"/>
    <property type="match status" value="1"/>
</dbReference>
<dbReference type="SMART" id="SM00220">
    <property type="entry name" value="S_TKc"/>
    <property type="match status" value="1"/>
</dbReference>
<gene>
    <name evidence="8" type="ORF">C1H46_023393</name>
</gene>
<evidence type="ECO:0000256" key="2">
    <source>
        <dbReference type="ARBA" id="ARBA00022741"/>
    </source>
</evidence>
<dbReference type="EMBL" id="VIEB01000435">
    <property type="protein sequence ID" value="TQD91006.1"/>
    <property type="molecule type" value="Genomic_DNA"/>
</dbReference>
<comment type="similarity">
    <text evidence="6">Belongs to the protein kinase superfamily.</text>
</comment>
<dbReference type="InterPro" id="IPR011009">
    <property type="entry name" value="Kinase-like_dom_sf"/>
</dbReference>
<comment type="caution">
    <text evidence="8">The sequence shown here is derived from an EMBL/GenBank/DDBJ whole genome shotgun (WGS) entry which is preliminary data.</text>
</comment>
<keyword evidence="9" id="KW-1185">Reference proteome</keyword>
<evidence type="ECO:0000256" key="1">
    <source>
        <dbReference type="ARBA" id="ARBA00022679"/>
    </source>
</evidence>
<evidence type="ECO:0000256" key="4">
    <source>
        <dbReference type="ARBA" id="ARBA00022840"/>
    </source>
</evidence>
<organism evidence="8 9">
    <name type="scientific">Malus baccata</name>
    <name type="common">Siberian crab apple</name>
    <name type="synonym">Pyrus baccata</name>
    <dbReference type="NCBI Taxonomy" id="106549"/>
    <lineage>
        <taxon>Eukaryota</taxon>
        <taxon>Viridiplantae</taxon>
        <taxon>Streptophyta</taxon>
        <taxon>Embryophyta</taxon>
        <taxon>Tracheophyta</taxon>
        <taxon>Spermatophyta</taxon>
        <taxon>Magnoliopsida</taxon>
        <taxon>eudicotyledons</taxon>
        <taxon>Gunneridae</taxon>
        <taxon>Pentapetalae</taxon>
        <taxon>rosids</taxon>
        <taxon>fabids</taxon>
        <taxon>Rosales</taxon>
        <taxon>Rosaceae</taxon>
        <taxon>Amygdaloideae</taxon>
        <taxon>Maleae</taxon>
        <taxon>Malus</taxon>
    </lineage>
</organism>
<dbReference type="GO" id="GO:0004674">
    <property type="term" value="F:protein serine/threonine kinase activity"/>
    <property type="evidence" value="ECO:0007669"/>
    <property type="project" value="UniProtKB-KW"/>
</dbReference>
<name>A0A540LX92_MALBA</name>
<dbReference type="Pfam" id="PF00069">
    <property type="entry name" value="Pkinase"/>
    <property type="match status" value="1"/>
</dbReference>
<reference evidence="8 9" key="1">
    <citation type="journal article" date="2019" name="G3 (Bethesda)">
        <title>Sequencing of a Wild Apple (Malus baccata) Genome Unravels the Differences Between Cultivated and Wild Apple Species Regarding Disease Resistance and Cold Tolerance.</title>
        <authorList>
            <person name="Chen X."/>
        </authorList>
    </citation>
    <scope>NUCLEOTIDE SEQUENCE [LARGE SCALE GENOMIC DNA]</scope>
    <source>
        <strain evidence="9">cv. Shandingzi</strain>
        <tissue evidence="8">Leaves</tissue>
    </source>
</reference>
<dbReference type="GO" id="GO:0007165">
    <property type="term" value="P:signal transduction"/>
    <property type="evidence" value="ECO:0007669"/>
    <property type="project" value="TreeGrafter"/>
</dbReference>
<evidence type="ECO:0000259" key="7">
    <source>
        <dbReference type="PROSITE" id="PS50011"/>
    </source>
</evidence>
<dbReference type="AlphaFoldDB" id="A0A540LX92"/>
<keyword evidence="3" id="KW-0418">Kinase</keyword>
<keyword evidence="1" id="KW-0808">Transferase</keyword>
<dbReference type="PANTHER" id="PTHR48011">
    <property type="entry name" value="CCR4-NOT TRANSCRIPTIONAL COMPLEX SUBUNIT CAF120-RELATED"/>
    <property type="match status" value="1"/>
</dbReference>
<dbReference type="GO" id="GO:0005524">
    <property type="term" value="F:ATP binding"/>
    <property type="evidence" value="ECO:0007669"/>
    <property type="project" value="UniProtKB-UniRule"/>
</dbReference>
<feature type="domain" description="Protein kinase" evidence="7">
    <location>
        <begin position="23"/>
        <end position="284"/>
    </location>
</feature>
<dbReference type="SUPFAM" id="SSF56112">
    <property type="entry name" value="Protein kinase-like (PK-like)"/>
    <property type="match status" value="1"/>
</dbReference>